<dbReference type="EMBL" id="JAAOIV010000001">
    <property type="protein sequence ID" value="NHN54509.1"/>
    <property type="molecule type" value="Genomic_DNA"/>
</dbReference>
<organism evidence="6 7">
    <name type="scientific">Metallococcus carri</name>
    <dbReference type="NCBI Taxonomy" id="1656884"/>
    <lineage>
        <taxon>Bacteria</taxon>
        <taxon>Bacillati</taxon>
        <taxon>Actinomycetota</taxon>
        <taxon>Actinomycetes</taxon>
        <taxon>Micrococcales</taxon>
        <taxon>Dermacoccaceae</taxon>
        <taxon>Metallococcus</taxon>
    </lineage>
</organism>
<dbReference type="SUPFAM" id="SSF53756">
    <property type="entry name" value="UDP-Glycosyltransferase/glycogen phosphorylase"/>
    <property type="match status" value="1"/>
</dbReference>
<dbReference type="AlphaFoldDB" id="A0A967AWY6"/>
<evidence type="ECO:0000256" key="1">
    <source>
        <dbReference type="ARBA" id="ARBA00004776"/>
    </source>
</evidence>
<evidence type="ECO:0000313" key="7">
    <source>
        <dbReference type="Proteomes" id="UP000744769"/>
    </source>
</evidence>
<dbReference type="GO" id="GO:0016757">
    <property type="term" value="F:glycosyltransferase activity"/>
    <property type="evidence" value="ECO:0007669"/>
    <property type="project" value="UniProtKB-KW"/>
</dbReference>
<proteinExistence type="inferred from homology"/>
<gene>
    <name evidence="6" type="ORF">G9U51_01775</name>
</gene>
<evidence type="ECO:0000256" key="2">
    <source>
        <dbReference type="ARBA" id="ARBA00006739"/>
    </source>
</evidence>
<reference evidence="6" key="1">
    <citation type="submission" date="2020-03" db="EMBL/GenBank/DDBJ databases">
        <title>Draft sequencing of Calidifontibacter sp. DB0510.</title>
        <authorList>
            <person name="Kim D.-U."/>
        </authorList>
    </citation>
    <scope>NUCLEOTIDE SEQUENCE</scope>
    <source>
        <strain evidence="6">DB0510</strain>
    </source>
</reference>
<dbReference type="Gene3D" id="3.90.550.10">
    <property type="entry name" value="Spore Coat Polysaccharide Biosynthesis Protein SpsA, Chain A"/>
    <property type="match status" value="1"/>
</dbReference>
<comment type="pathway">
    <text evidence="1">Cell wall biogenesis; cell wall polysaccharide biosynthesis.</text>
</comment>
<comment type="similarity">
    <text evidence="2">Belongs to the glycosyltransferase 2 family.</text>
</comment>
<comment type="caution">
    <text evidence="6">The sequence shown here is derived from an EMBL/GenBank/DDBJ whole genome shotgun (WGS) entry which is preliminary data.</text>
</comment>
<name>A0A967AWY6_9MICO</name>
<keyword evidence="3" id="KW-0328">Glycosyltransferase</keyword>
<dbReference type="RefSeq" id="WP_166192186.1">
    <property type="nucleotide sequence ID" value="NZ_JAAOIV010000001.1"/>
</dbReference>
<dbReference type="InterPro" id="IPR001173">
    <property type="entry name" value="Glyco_trans_2-like"/>
</dbReference>
<dbReference type="Proteomes" id="UP000744769">
    <property type="component" value="Unassembled WGS sequence"/>
</dbReference>
<dbReference type="Gene3D" id="3.40.50.2000">
    <property type="entry name" value="Glycogen Phosphorylase B"/>
    <property type="match status" value="1"/>
</dbReference>
<protein>
    <submittedName>
        <fullName evidence="6">Glycosyltransferase</fullName>
    </submittedName>
</protein>
<evidence type="ECO:0000313" key="6">
    <source>
        <dbReference type="EMBL" id="NHN54509.1"/>
    </source>
</evidence>
<evidence type="ECO:0000256" key="3">
    <source>
        <dbReference type="ARBA" id="ARBA00022676"/>
    </source>
</evidence>
<keyword evidence="7" id="KW-1185">Reference proteome</keyword>
<dbReference type="InterPro" id="IPR029044">
    <property type="entry name" value="Nucleotide-diphossugar_trans"/>
</dbReference>
<sequence length="756" mass="83332">MRPVRVLAIPAGHAYARHLLPVQGSADAGAPAVVHLPDPQVPREFRPQAGQWWPHQGLEPSWLREHAAEFDLVHLHFGFEHLTVERARGFVDTLGDLGKPLVLTVHDLSNPHLRDQSAHQALLDVLVPAADELFTLTPTAARAIRGRWDRAATVLAHPHVLPLDSFRDRPSRLPGAPVRVGVHLGAVRASTAGVDLLQPLLRAVRRLSTATRPMRLCVDLRPGAGDDRLADWLAEHAGEVVVHELAWEDDDALARRLETLDIAVLPYRWGTHSGWAEACRDAGVHVVAPDHGAYADQCPTAVYHLADEAVTETSLQAALSACLDAPPIDRKALRDKRIRERERLAIEHARRYAALVDPRVDVVIPWFCDQRALTRLLDALEQQTFAAQRMTVFIGDDGSPQPPVVGERPFEVVVRHQSRDGFRAAAARNRAAAAGTAPVVLFLDADMAPTSTYVQLMYAAVRETRGLVVGRRLHARLPDRPWVAPDGDDPPAGAELLDHPAWLEEGYAATDDLRDADERSYRFVISAVAGIDRAVFEQIGGFEESFRAYGGEDWELAHRAWIAGADLLHVRDAVAWHEGAEQGRRPEGSLDRTARKNAEMRAIAPLIPDPHLRHGALVWEHAHVAVLLDHAGDDSALIACAASLFASTDVALIVPAGTPLPPELAADPRVRTSYRRGRTPWEIHLSRPCILTCSVPAIIAAGAKSYRHRDLEAHVVDVRAAHRHTPRRTVEGLPPWVAARSLRHTPDLEAEWGWRR</sequence>
<accession>A0A967AWY6</accession>
<evidence type="ECO:0000259" key="5">
    <source>
        <dbReference type="Pfam" id="PF00535"/>
    </source>
</evidence>
<dbReference type="PANTHER" id="PTHR43179">
    <property type="entry name" value="RHAMNOSYLTRANSFERASE WBBL"/>
    <property type="match status" value="1"/>
</dbReference>
<feature type="domain" description="Glycosyltransferase 2-like" evidence="5">
    <location>
        <begin position="362"/>
        <end position="539"/>
    </location>
</feature>
<keyword evidence="4" id="KW-0808">Transferase</keyword>
<evidence type="ECO:0000256" key="4">
    <source>
        <dbReference type="ARBA" id="ARBA00022679"/>
    </source>
</evidence>
<dbReference type="SUPFAM" id="SSF53448">
    <property type="entry name" value="Nucleotide-diphospho-sugar transferases"/>
    <property type="match status" value="1"/>
</dbReference>
<dbReference type="Pfam" id="PF00535">
    <property type="entry name" value="Glycos_transf_2"/>
    <property type="match status" value="1"/>
</dbReference>
<dbReference type="PANTHER" id="PTHR43179:SF12">
    <property type="entry name" value="GALACTOFURANOSYLTRANSFERASE GLFT2"/>
    <property type="match status" value="1"/>
</dbReference>